<proteinExistence type="predicted"/>
<gene>
    <name evidence="3" type="ORF">BT67DRAFT_448864</name>
</gene>
<keyword evidence="2" id="KW-0472">Membrane</keyword>
<feature type="transmembrane region" description="Helical" evidence="2">
    <location>
        <begin position="21"/>
        <end position="44"/>
    </location>
</feature>
<organism evidence="3 4">
    <name type="scientific">Trichocladium antarcticum</name>
    <dbReference type="NCBI Taxonomy" id="1450529"/>
    <lineage>
        <taxon>Eukaryota</taxon>
        <taxon>Fungi</taxon>
        <taxon>Dikarya</taxon>
        <taxon>Ascomycota</taxon>
        <taxon>Pezizomycotina</taxon>
        <taxon>Sordariomycetes</taxon>
        <taxon>Sordariomycetidae</taxon>
        <taxon>Sordariales</taxon>
        <taxon>Chaetomiaceae</taxon>
        <taxon>Trichocladium</taxon>
    </lineage>
</organism>
<accession>A0AAN6UM62</accession>
<keyword evidence="2" id="KW-1133">Transmembrane helix</keyword>
<reference evidence="3" key="1">
    <citation type="journal article" date="2023" name="Mol. Phylogenet. Evol.">
        <title>Genome-scale phylogeny and comparative genomics of the fungal order Sordariales.</title>
        <authorList>
            <person name="Hensen N."/>
            <person name="Bonometti L."/>
            <person name="Westerberg I."/>
            <person name="Brannstrom I.O."/>
            <person name="Guillou S."/>
            <person name="Cros-Aarteil S."/>
            <person name="Calhoun S."/>
            <person name="Haridas S."/>
            <person name="Kuo A."/>
            <person name="Mondo S."/>
            <person name="Pangilinan J."/>
            <person name="Riley R."/>
            <person name="LaButti K."/>
            <person name="Andreopoulos B."/>
            <person name="Lipzen A."/>
            <person name="Chen C."/>
            <person name="Yan M."/>
            <person name="Daum C."/>
            <person name="Ng V."/>
            <person name="Clum A."/>
            <person name="Steindorff A."/>
            <person name="Ohm R.A."/>
            <person name="Martin F."/>
            <person name="Silar P."/>
            <person name="Natvig D.O."/>
            <person name="Lalanne C."/>
            <person name="Gautier V."/>
            <person name="Ament-Velasquez S.L."/>
            <person name="Kruys A."/>
            <person name="Hutchinson M.I."/>
            <person name="Powell A.J."/>
            <person name="Barry K."/>
            <person name="Miller A.N."/>
            <person name="Grigoriev I.V."/>
            <person name="Debuchy R."/>
            <person name="Gladieux P."/>
            <person name="Hiltunen Thoren M."/>
            <person name="Johannesson H."/>
        </authorList>
    </citation>
    <scope>NUCLEOTIDE SEQUENCE</scope>
    <source>
        <strain evidence="3">CBS 123565</strain>
    </source>
</reference>
<evidence type="ECO:0000313" key="3">
    <source>
        <dbReference type="EMBL" id="KAK4135221.1"/>
    </source>
</evidence>
<name>A0AAN6UM62_9PEZI</name>
<evidence type="ECO:0000256" key="1">
    <source>
        <dbReference type="SAM" id="MobiDB-lite"/>
    </source>
</evidence>
<evidence type="ECO:0000313" key="4">
    <source>
        <dbReference type="Proteomes" id="UP001304895"/>
    </source>
</evidence>
<feature type="region of interest" description="Disordered" evidence="1">
    <location>
        <begin position="89"/>
        <end position="108"/>
    </location>
</feature>
<evidence type="ECO:0000256" key="2">
    <source>
        <dbReference type="SAM" id="Phobius"/>
    </source>
</evidence>
<reference evidence="3" key="2">
    <citation type="submission" date="2023-05" db="EMBL/GenBank/DDBJ databases">
        <authorList>
            <consortium name="Lawrence Berkeley National Laboratory"/>
            <person name="Steindorff A."/>
            <person name="Hensen N."/>
            <person name="Bonometti L."/>
            <person name="Westerberg I."/>
            <person name="Brannstrom I.O."/>
            <person name="Guillou S."/>
            <person name="Cros-Aarteil S."/>
            <person name="Calhoun S."/>
            <person name="Haridas S."/>
            <person name="Kuo A."/>
            <person name="Mondo S."/>
            <person name="Pangilinan J."/>
            <person name="Riley R."/>
            <person name="Labutti K."/>
            <person name="Andreopoulos B."/>
            <person name="Lipzen A."/>
            <person name="Chen C."/>
            <person name="Yanf M."/>
            <person name="Daum C."/>
            <person name="Ng V."/>
            <person name="Clum A."/>
            <person name="Ohm R."/>
            <person name="Martin F."/>
            <person name="Silar P."/>
            <person name="Natvig D."/>
            <person name="Lalanne C."/>
            <person name="Gautier V."/>
            <person name="Ament-Velasquez S.L."/>
            <person name="Kruys A."/>
            <person name="Hutchinson M.I."/>
            <person name="Powell A.J."/>
            <person name="Barry K."/>
            <person name="Miller A.N."/>
            <person name="Grigoriev I.V."/>
            <person name="Debuchy R."/>
            <person name="Gladieux P."/>
            <person name="Thoren M.H."/>
            <person name="Johannesson H."/>
        </authorList>
    </citation>
    <scope>NUCLEOTIDE SEQUENCE</scope>
    <source>
        <strain evidence="3">CBS 123565</strain>
    </source>
</reference>
<dbReference type="Proteomes" id="UP001304895">
    <property type="component" value="Unassembled WGS sequence"/>
</dbReference>
<protein>
    <submittedName>
        <fullName evidence="3">Uncharacterized protein</fullName>
    </submittedName>
</protein>
<dbReference type="EMBL" id="MU853406">
    <property type="protein sequence ID" value="KAK4135221.1"/>
    <property type="molecule type" value="Genomic_DNA"/>
</dbReference>
<sequence length="108" mass="11208">MAVTNAITDLVKSIAELFSSVFNAVYSIVHSFITNILALLASFLALFGDLGKGVIDLVGGVGRFVAGNVVVLGVVAAAGYAYIRFVQQPQQQGRKPAIVNGAGAKKVN</sequence>
<dbReference type="AlphaFoldDB" id="A0AAN6UM62"/>
<keyword evidence="4" id="KW-1185">Reference proteome</keyword>
<feature type="transmembrane region" description="Helical" evidence="2">
    <location>
        <begin position="64"/>
        <end position="85"/>
    </location>
</feature>
<keyword evidence="2" id="KW-0812">Transmembrane</keyword>
<comment type="caution">
    <text evidence="3">The sequence shown here is derived from an EMBL/GenBank/DDBJ whole genome shotgun (WGS) entry which is preliminary data.</text>
</comment>